<proteinExistence type="predicted"/>
<comment type="caution">
    <text evidence="1">The sequence shown here is derived from an EMBL/GenBank/DDBJ whole genome shotgun (WGS) entry which is preliminary data.</text>
</comment>
<evidence type="ECO:0008006" key="2">
    <source>
        <dbReference type="Google" id="ProtNLM"/>
    </source>
</evidence>
<name>A0A644WGY3_9ZZZZ</name>
<protein>
    <recommendedName>
        <fullName evidence="2">DUF4393 domain-containing protein</fullName>
    </recommendedName>
</protein>
<dbReference type="EMBL" id="VSSQ01000918">
    <property type="protein sequence ID" value="MPM03032.1"/>
    <property type="molecule type" value="Genomic_DNA"/>
</dbReference>
<reference evidence="1" key="1">
    <citation type="submission" date="2019-08" db="EMBL/GenBank/DDBJ databases">
        <authorList>
            <person name="Kucharzyk K."/>
            <person name="Murdoch R.W."/>
            <person name="Higgins S."/>
            <person name="Loffler F."/>
        </authorList>
    </citation>
    <scope>NUCLEOTIDE SEQUENCE</scope>
</reference>
<evidence type="ECO:0000313" key="1">
    <source>
        <dbReference type="EMBL" id="MPM03032.1"/>
    </source>
</evidence>
<organism evidence="1">
    <name type="scientific">bioreactor metagenome</name>
    <dbReference type="NCBI Taxonomy" id="1076179"/>
    <lineage>
        <taxon>unclassified sequences</taxon>
        <taxon>metagenomes</taxon>
        <taxon>ecological metagenomes</taxon>
    </lineage>
</organism>
<dbReference type="AlphaFoldDB" id="A0A644WGY3"/>
<gene>
    <name evidence="1" type="ORF">SDC9_49291</name>
</gene>
<accession>A0A644WGY3</accession>
<sequence length="301" mass="33901">MPDEIEKTLVEAAEKVLDAPAKEAGEQLAKLINLIFTPLEILKINRDAWLNDYRDRISQKYNKIPQEKLVLPPLNIIGPALEASKYHIGSKELREMFANLIAHACNADMKSLIHPAYISILTQLSPLEAQILAGFRPKTEIKMGLTITSKTGDHEEILSNQEPSGVGTFTFPEIVLPIANYYLCKGTQEMLAQDNVIKFDECTDFGLISSSVANLCRLGLLQISFEGRVSNGDYDFFRNNMLYRQLEQDISNKESLSIRLIRGHIVGDYDRITIKEGIVRLTQFGYNFISSCVIESEVTQE</sequence>
<dbReference type="Gene3D" id="3.30.110.190">
    <property type="match status" value="1"/>
</dbReference>
<dbReference type="InterPro" id="IPR025506">
    <property type="entry name" value="Abi_alpha"/>
</dbReference>
<dbReference type="Pfam" id="PF14337">
    <property type="entry name" value="Abi_alpha"/>
    <property type="match status" value="1"/>
</dbReference>